<sequence>MPSWCSCISPPHVPKHVLTALIIEILKAAGERSGGSLDSVAFLLQSDFLSDLAATYVVANNIAKSDDEAVASDLRAFVREHWSEAAFLDGLKQGEEHYMNVMRILKRGESPICLRDLPTPLRVEIAYMPLYRECIEMDGRLLLQWGNERVVVRYVAMGKVVFGGR</sequence>
<dbReference type="EMBL" id="JBBPBN010000366">
    <property type="protein sequence ID" value="KAK8488024.1"/>
    <property type="molecule type" value="Genomic_DNA"/>
</dbReference>
<dbReference type="Proteomes" id="UP001396334">
    <property type="component" value="Unassembled WGS sequence"/>
</dbReference>
<keyword evidence="2" id="KW-1185">Reference proteome</keyword>
<dbReference type="PANTHER" id="PTHR36024:SF1">
    <property type="entry name" value="OS11G0246900 PROTEIN"/>
    <property type="match status" value="1"/>
</dbReference>
<reference evidence="1 2" key="1">
    <citation type="journal article" date="2024" name="G3 (Bethesda)">
        <title>Genome assembly of Hibiscus sabdariffa L. provides insights into metabolisms of medicinal natural products.</title>
        <authorList>
            <person name="Kim T."/>
        </authorList>
    </citation>
    <scope>NUCLEOTIDE SEQUENCE [LARGE SCALE GENOMIC DNA]</scope>
    <source>
        <strain evidence="1">TK-2024</strain>
        <tissue evidence="1">Old leaves</tissue>
    </source>
</reference>
<name>A0ABR2A587_9ROSI</name>
<evidence type="ECO:0000313" key="1">
    <source>
        <dbReference type="EMBL" id="KAK8488024.1"/>
    </source>
</evidence>
<organism evidence="1 2">
    <name type="scientific">Hibiscus sabdariffa</name>
    <name type="common">roselle</name>
    <dbReference type="NCBI Taxonomy" id="183260"/>
    <lineage>
        <taxon>Eukaryota</taxon>
        <taxon>Viridiplantae</taxon>
        <taxon>Streptophyta</taxon>
        <taxon>Embryophyta</taxon>
        <taxon>Tracheophyta</taxon>
        <taxon>Spermatophyta</taxon>
        <taxon>Magnoliopsida</taxon>
        <taxon>eudicotyledons</taxon>
        <taxon>Gunneridae</taxon>
        <taxon>Pentapetalae</taxon>
        <taxon>rosids</taxon>
        <taxon>malvids</taxon>
        <taxon>Malvales</taxon>
        <taxon>Malvaceae</taxon>
        <taxon>Malvoideae</taxon>
        <taxon>Hibiscus</taxon>
    </lineage>
</organism>
<proteinExistence type="predicted"/>
<comment type="caution">
    <text evidence="1">The sequence shown here is derived from an EMBL/GenBank/DDBJ whole genome shotgun (WGS) entry which is preliminary data.</text>
</comment>
<protein>
    <submittedName>
        <fullName evidence="1">Uncharacterized protein</fullName>
    </submittedName>
</protein>
<gene>
    <name evidence="1" type="ORF">V6N11_021078</name>
</gene>
<evidence type="ECO:0000313" key="2">
    <source>
        <dbReference type="Proteomes" id="UP001396334"/>
    </source>
</evidence>
<dbReference type="PANTHER" id="PTHR36024">
    <property type="entry name" value="ANKYRIN REPEAT PROTEIN SKIP35"/>
    <property type="match status" value="1"/>
</dbReference>
<dbReference type="InterPro" id="IPR044956">
    <property type="entry name" value="SKIP35"/>
</dbReference>
<accession>A0ABR2A587</accession>